<dbReference type="EnsemblMetazoa" id="GAUT008606-RA">
    <property type="protein sequence ID" value="GAUT008606-PA"/>
    <property type="gene ID" value="GAUT008606"/>
</dbReference>
<keyword evidence="3" id="KW-1185">Reference proteome</keyword>
<evidence type="ECO:0000313" key="2">
    <source>
        <dbReference type="EnsemblMetazoa" id="GAUT008606-PA"/>
    </source>
</evidence>
<feature type="chain" id="PRO_5008398622" description="Secreted protein" evidence="1">
    <location>
        <begin position="19"/>
        <end position="126"/>
    </location>
</feature>
<name>A0A1A9ULS2_GLOAU</name>
<proteinExistence type="predicted"/>
<sequence length="126" mass="13361">MALNVFTISLILVKFCMSSSRAGAQDLPIICMTKSAYDLKSKTPFSACCLITASSSTSLICCKVPSSFKVNTFGGLPLVLGKMKRVSLSELSLSVRQRKPAEACGDVSKRSSVPFALALFASVVTV</sequence>
<evidence type="ECO:0000313" key="3">
    <source>
        <dbReference type="Proteomes" id="UP000078200"/>
    </source>
</evidence>
<feature type="signal peptide" evidence="1">
    <location>
        <begin position="1"/>
        <end position="18"/>
    </location>
</feature>
<dbReference type="Proteomes" id="UP000078200">
    <property type="component" value="Unassembled WGS sequence"/>
</dbReference>
<keyword evidence="1" id="KW-0732">Signal</keyword>
<dbReference type="AlphaFoldDB" id="A0A1A9ULS2"/>
<evidence type="ECO:0008006" key="4">
    <source>
        <dbReference type="Google" id="ProtNLM"/>
    </source>
</evidence>
<organism evidence="2 3">
    <name type="scientific">Glossina austeni</name>
    <name type="common">Savannah tsetse fly</name>
    <dbReference type="NCBI Taxonomy" id="7395"/>
    <lineage>
        <taxon>Eukaryota</taxon>
        <taxon>Metazoa</taxon>
        <taxon>Ecdysozoa</taxon>
        <taxon>Arthropoda</taxon>
        <taxon>Hexapoda</taxon>
        <taxon>Insecta</taxon>
        <taxon>Pterygota</taxon>
        <taxon>Neoptera</taxon>
        <taxon>Endopterygota</taxon>
        <taxon>Diptera</taxon>
        <taxon>Brachycera</taxon>
        <taxon>Muscomorpha</taxon>
        <taxon>Hippoboscoidea</taxon>
        <taxon>Glossinidae</taxon>
        <taxon>Glossina</taxon>
    </lineage>
</organism>
<protein>
    <recommendedName>
        <fullName evidence="4">Secreted protein</fullName>
    </recommendedName>
</protein>
<dbReference type="VEuPathDB" id="VectorBase:GAUT008606"/>
<evidence type="ECO:0000256" key="1">
    <source>
        <dbReference type="SAM" id="SignalP"/>
    </source>
</evidence>
<accession>A0A1A9ULS2</accession>
<reference evidence="2" key="1">
    <citation type="submission" date="2020-05" db="UniProtKB">
        <authorList>
            <consortium name="EnsemblMetazoa"/>
        </authorList>
    </citation>
    <scope>IDENTIFICATION</scope>
    <source>
        <strain evidence="2">TTRI</strain>
    </source>
</reference>